<feature type="transmembrane region" description="Helical" evidence="2">
    <location>
        <begin position="74"/>
        <end position="95"/>
    </location>
</feature>
<proteinExistence type="predicted"/>
<evidence type="ECO:0000256" key="1">
    <source>
        <dbReference type="SAM" id="MobiDB-lite"/>
    </source>
</evidence>
<feature type="compositionally biased region" description="Low complexity" evidence="1">
    <location>
        <begin position="1"/>
        <end position="11"/>
    </location>
</feature>
<keyword evidence="5" id="KW-1185">Reference proteome</keyword>
<dbReference type="OrthoDB" id="3038990at2759"/>
<reference evidence="5" key="2">
    <citation type="submission" date="2015-01" db="EMBL/GenBank/DDBJ databases">
        <title>Evolutionary Origins and Diversification of the Mycorrhizal Mutualists.</title>
        <authorList>
            <consortium name="DOE Joint Genome Institute"/>
            <consortium name="Mycorrhizal Genomics Consortium"/>
            <person name="Kohler A."/>
            <person name="Kuo A."/>
            <person name="Nagy L.G."/>
            <person name="Floudas D."/>
            <person name="Copeland A."/>
            <person name="Barry K.W."/>
            <person name="Cichocki N."/>
            <person name="Veneault-Fourrey C."/>
            <person name="LaButti K."/>
            <person name="Lindquist E.A."/>
            <person name="Lipzen A."/>
            <person name="Lundell T."/>
            <person name="Morin E."/>
            <person name="Murat C."/>
            <person name="Riley R."/>
            <person name="Ohm R."/>
            <person name="Sun H."/>
            <person name="Tunlid A."/>
            <person name="Henrissat B."/>
            <person name="Grigoriev I.V."/>
            <person name="Hibbett D.S."/>
            <person name="Martin F."/>
        </authorList>
    </citation>
    <scope>NUCLEOTIDE SEQUENCE [LARGE SCALE GENOMIC DNA]</scope>
    <source>
        <strain evidence="5">F 1598</strain>
    </source>
</reference>
<gene>
    <name evidence="4" type="ORF">PILCRDRAFT_4842</name>
</gene>
<feature type="transmembrane region" description="Helical" evidence="2">
    <location>
        <begin position="184"/>
        <end position="206"/>
    </location>
</feature>
<evidence type="ECO:0000313" key="4">
    <source>
        <dbReference type="EMBL" id="KIM86339.1"/>
    </source>
</evidence>
<feature type="transmembrane region" description="Helical" evidence="2">
    <location>
        <begin position="107"/>
        <end position="129"/>
    </location>
</feature>
<feature type="transmembrane region" description="Helical" evidence="2">
    <location>
        <begin position="33"/>
        <end position="53"/>
    </location>
</feature>
<accession>A0A0C3G398</accession>
<sequence>MSCDNGTNGTPPSGPPPNLTDSTPPDIRFRIEVGQYVLVVCLALCVWDWLLAVSDEVEMIRHIKRRIAYILHGMYFVTRICPIINFTITILLNYSSNIKSCTIFTRLIGACNIIIMPAISGIFFVRLCAVYSRDKWVIIFFGSCCVAILGIFIFDTAAVLSQSMSQFTDDNTQFTCFAVQHTDVWGYIATAAYDTLVYIAISWRLASFGMSDHWKSRVKTFVTGGELSGLSKVLLQSGQAYYFLTIGFSICTVVFIYSPAIQPEWHNLVLEFNIAISSVTACRLVRELKLGLFREANTEIVVSNVVFRDMGIVSQQESGSTSELDTRGTIGVDTGRADKPYPWDIEVRAARNAEIEDRG</sequence>
<dbReference type="HOGENOM" id="CLU_060549_4_0_1"/>
<dbReference type="InterPro" id="IPR045340">
    <property type="entry name" value="DUF6533"/>
</dbReference>
<protein>
    <recommendedName>
        <fullName evidence="3">DUF6533 domain-containing protein</fullName>
    </recommendedName>
</protein>
<reference evidence="4 5" key="1">
    <citation type="submission" date="2014-04" db="EMBL/GenBank/DDBJ databases">
        <authorList>
            <consortium name="DOE Joint Genome Institute"/>
            <person name="Kuo A."/>
            <person name="Tarkka M."/>
            <person name="Buscot F."/>
            <person name="Kohler A."/>
            <person name="Nagy L.G."/>
            <person name="Floudas D."/>
            <person name="Copeland A."/>
            <person name="Barry K.W."/>
            <person name="Cichocki N."/>
            <person name="Veneault-Fourrey C."/>
            <person name="LaButti K."/>
            <person name="Lindquist E.A."/>
            <person name="Lipzen A."/>
            <person name="Lundell T."/>
            <person name="Morin E."/>
            <person name="Murat C."/>
            <person name="Sun H."/>
            <person name="Tunlid A."/>
            <person name="Henrissat B."/>
            <person name="Grigoriev I.V."/>
            <person name="Hibbett D.S."/>
            <person name="Martin F."/>
            <person name="Nordberg H.P."/>
            <person name="Cantor M.N."/>
            <person name="Hua S.X."/>
        </authorList>
    </citation>
    <scope>NUCLEOTIDE SEQUENCE [LARGE SCALE GENOMIC DNA]</scope>
    <source>
        <strain evidence="4 5">F 1598</strain>
    </source>
</reference>
<evidence type="ECO:0000259" key="3">
    <source>
        <dbReference type="Pfam" id="PF20151"/>
    </source>
</evidence>
<name>A0A0C3G398_PILCF</name>
<feature type="transmembrane region" description="Helical" evidence="2">
    <location>
        <begin position="136"/>
        <end position="154"/>
    </location>
</feature>
<feature type="region of interest" description="Disordered" evidence="1">
    <location>
        <begin position="1"/>
        <end position="22"/>
    </location>
</feature>
<organism evidence="4 5">
    <name type="scientific">Piloderma croceum (strain F 1598)</name>
    <dbReference type="NCBI Taxonomy" id="765440"/>
    <lineage>
        <taxon>Eukaryota</taxon>
        <taxon>Fungi</taxon>
        <taxon>Dikarya</taxon>
        <taxon>Basidiomycota</taxon>
        <taxon>Agaricomycotina</taxon>
        <taxon>Agaricomycetes</taxon>
        <taxon>Agaricomycetidae</taxon>
        <taxon>Atheliales</taxon>
        <taxon>Atheliaceae</taxon>
        <taxon>Piloderma</taxon>
    </lineage>
</organism>
<dbReference type="Pfam" id="PF20151">
    <property type="entry name" value="DUF6533"/>
    <property type="match status" value="1"/>
</dbReference>
<keyword evidence="2" id="KW-1133">Transmembrane helix</keyword>
<keyword evidence="2" id="KW-0472">Membrane</keyword>
<feature type="domain" description="DUF6533" evidence="3">
    <location>
        <begin position="36"/>
        <end position="84"/>
    </location>
</feature>
<evidence type="ECO:0000313" key="5">
    <source>
        <dbReference type="Proteomes" id="UP000054166"/>
    </source>
</evidence>
<dbReference type="EMBL" id="KN832982">
    <property type="protein sequence ID" value="KIM86339.1"/>
    <property type="molecule type" value="Genomic_DNA"/>
</dbReference>
<dbReference type="AlphaFoldDB" id="A0A0C3G398"/>
<feature type="transmembrane region" description="Helical" evidence="2">
    <location>
        <begin position="240"/>
        <end position="259"/>
    </location>
</feature>
<evidence type="ECO:0000256" key="2">
    <source>
        <dbReference type="SAM" id="Phobius"/>
    </source>
</evidence>
<keyword evidence="2" id="KW-0812">Transmembrane</keyword>
<dbReference type="Proteomes" id="UP000054166">
    <property type="component" value="Unassembled WGS sequence"/>
</dbReference>
<dbReference type="InParanoid" id="A0A0C3G398"/>